<proteinExistence type="predicted"/>
<dbReference type="PANTHER" id="PTHR19446">
    <property type="entry name" value="REVERSE TRANSCRIPTASES"/>
    <property type="match status" value="1"/>
</dbReference>
<dbReference type="EMBL" id="UYJE01003184">
    <property type="protein sequence ID" value="VDI17201.1"/>
    <property type="molecule type" value="Genomic_DNA"/>
</dbReference>
<dbReference type="AlphaFoldDB" id="A0A8B6D9U0"/>
<accession>A0A8B6D9U0</accession>
<dbReference type="Proteomes" id="UP000596742">
    <property type="component" value="Unassembled WGS sequence"/>
</dbReference>
<dbReference type="OrthoDB" id="6156827at2759"/>
<evidence type="ECO:0008006" key="3">
    <source>
        <dbReference type="Google" id="ProtNLM"/>
    </source>
</evidence>
<protein>
    <recommendedName>
        <fullName evidence="3">Reverse transcriptase domain-containing protein</fullName>
    </recommendedName>
</protein>
<sequence>MELMEFLTNILLNTKMCLCLYYCTLLINGILQSGIFPTDWAKAILILYQKGSVLDPNNYRGISLVSNFGKLFTSVLNQRLIDWSETFDIVTDAQFGFRPVWVQ</sequence>
<evidence type="ECO:0000313" key="1">
    <source>
        <dbReference type="EMBL" id="VDI17201.1"/>
    </source>
</evidence>
<evidence type="ECO:0000313" key="2">
    <source>
        <dbReference type="Proteomes" id="UP000596742"/>
    </source>
</evidence>
<organism evidence="1 2">
    <name type="scientific">Mytilus galloprovincialis</name>
    <name type="common">Mediterranean mussel</name>
    <dbReference type="NCBI Taxonomy" id="29158"/>
    <lineage>
        <taxon>Eukaryota</taxon>
        <taxon>Metazoa</taxon>
        <taxon>Spiralia</taxon>
        <taxon>Lophotrochozoa</taxon>
        <taxon>Mollusca</taxon>
        <taxon>Bivalvia</taxon>
        <taxon>Autobranchia</taxon>
        <taxon>Pteriomorphia</taxon>
        <taxon>Mytilida</taxon>
        <taxon>Mytiloidea</taxon>
        <taxon>Mytilidae</taxon>
        <taxon>Mytilinae</taxon>
        <taxon>Mytilus</taxon>
    </lineage>
</organism>
<reference evidence="1" key="1">
    <citation type="submission" date="2018-11" db="EMBL/GenBank/DDBJ databases">
        <authorList>
            <person name="Alioto T."/>
            <person name="Alioto T."/>
        </authorList>
    </citation>
    <scope>NUCLEOTIDE SEQUENCE</scope>
</reference>
<comment type="caution">
    <text evidence="1">The sequence shown here is derived from an EMBL/GenBank/DDBJ whole genome shotgun (WGS) entry which is preliminary data.</text>
</comment>
<keyword evidence="2" id="KW-1185">Reference proteome</keyword>
<name>A0A8B6D9U0_MYTGA</name>
<gene>
    <name evidence="1" type="ORF">MGAL_10B037909</name>
</gene>